<evidence type="ECO:0000313" key="3">
    <source>
        <dbReference type="Proteomes" id="UP000027153"/>
    </source>
</evidence>
<name>A0A062V455_9EURY</name>
<dbReference type="EMBL" id="JMIY01000005">
    <property type="protein sequence ID" value="KCZ71378.1"/>
    <property type="molecule type" value="Genomic_DNA"/>
</dbReference>
<protein>
    <recommendedName>
        <fullName evidence="1">DUF4440 domain-containing protein</fullName>
    </recommendedName>
</protein>
<evidence type="ECO:0000259" key="1">
    <source>
        <dbReference type="Pfam" id="PF14534"/>
    </source>
</evidence>
<comment type="caution">
    <text evidence="2">The sequence shown here is derived from an EMBL/GenBank/DDBJ whole genome shotgun (WGS) entry which is preliminary data.</text>
</comment>
<dbReference type="Proteomes" id="UP000027153">
    <property type="component" value="Unassembled WGS sequence"/>
</dbReference>
<gene>
    <name evidence="2" type="ORF">ANME2D_02105</name>
</gene>
<reference evidence="2 3" key="1">
    <citation type="journal article" date="2013" name="Nature">
        <title>Anaerobic oxidation of methane coupled to nitrate reduction in a novel archaeal lineage.</title>
        <authorList>
            <person name="Haroon M.F."/>
            <person name="Hu S."/>
            <person name="Shi Y."/>
            <person name="Imelfort M."/>
            <person name="Keller J."/>
            <person name="Hugenholtz P."/>
            <person name="Yuan Z."/>
            <person name="Tyson G.W."/>
        </authorList>
    </citation>
    <scope>NUCLEOTIDE SEQUENCE [LARGE SCALE GENOMIC DNA]</scope>
    <source>
        <strain evidence="2 3">ANME-2d</strain>
    </source>
</reference>
<accession>A0A062V455</accession>
<feature type="domain" description="DUF4440" evidence="1">
    <location>
        <begin position="19"/>
        <end position="130"/>
    </location>
</feature>
<dbReference type="InterPro" id="IPR027843">
    <property type="entry name" value="DUF4440"/>
</dbReference>
<proteinExistence type="predicted"/>
<dbReference type="AlphaFoldDB" id="A0A062V455"/>
<dbReference type="Gene3D" id="3.10.450.50">
    <property type="match status" value="1"/>
</dbReference>
<dbReference type="InterPro" id="IPR011944">
    <property type="entry name" value="Steroid_delta5-4_isomerase"/>
</dbReference>
<dbReference type="NCBIfam" id="TIGR02246">
    <property type="entry name" value="SgcJ/EcaC family oxidoreductase"/>
    <property type="match status" value="1"/>
</dbReference>
<sequence length="159" mass="17933">MSLQTSRPQTSNPADEAAIRALYQQQLDGWNRGDGDAFAAPYTEDADFIGFDGTHLKGRREIASFHQMLFDKYLRGSRLVGKVRSVRFLTPDVAIMHAVGGTVMPGRSDLEPDRNSIHTIVAIKRNAEWRFTAFQNSRAQFVGRPELAQQLTEELRQLL</sequence>
<dbReference type="Pfam" id="PF14534">
    <property type="entry name" value="DUF4440"/>
    <property type="match status" value="1"/>
</dbReference>
<organism evidence="2 3">
    <name type="scientific">Candidatus Methanoperedens nitratireducens</name>
    <dbReference type="NCBI Taxonomy" id="1392998"/>
    <lineage>
        <taxon>Archaea</taxon>
        <taxon>Methanobacteriati</taxon>
        <taxon>Methanobacteriota</taxon>
        <taxon>Stenosarchaea group</taxon>
        <taxon>Methanomicrobia</taxon>
        <taxon>Methanosarcinales</taxon>
        <taxon>ANME-2 cluster</taxon>
        <taxon>Candidatus Methanoperedentaceae</taxon>
        <taxon>Candidatus Methanoperedens</taxon>
    </lineage>
</organism>
<dbReference type="SUPFAM" id="SSF54427">
    <property type="entry name" value="NTF2-like"/>
    <property type="match status" value="1"/>
</dbReference>
<dbReference type="InterPro" id="IPR032710">
    <property type="entry name" value="NTF2-like_dom_sf"/>
</dbReference>
<keyword evidence="3" id="KW-1185">Reference proteome</keyword>
<evidence type="ECO:0000313" key="2">
    <source>
        <dbReference type="EMBL" id="KCZ71378.1"/>
    </source>
</evidence>